<dbReference type="EC" id="2.4.1.132" evidence="2"/>
<dbReference type="SUPFAM" id="SSF53756">
    <property type="entry name" value="UDP-Glycosyltransferase/glycogen phosphorylase"/>
    <property type="match status" value="1"/>
</dbReference>
<dbReference type="PANTHER" id="PTHR45918:SF2">
    <property type="entry name" value="ALPHA-1,3_1,6-MANNOSYLTRANSFERASE ALG2"/>
    <property type="match status" value="1"/>
</dbReference>
<dbReference type="PANTHER" id="PTHR45918">
    <property type="entry name" value="ALPHA-1,3/1,6-MANNOSYLTRANSFERASE ALG2"/>
    <property type="match status" value="1"/>
</dbReference>
<comment type="caution">
    <text evidence="4">The sequence shown here is derived from an EMBL/GenBank/DDBJ whole genome shotgun (WGS) entry which is preliminary data.</text>
</comment>
<dbReference type="InterPro" id="IPR001296">
    <property type="entry name" value="Glyco_trans_1"/>
</dbReference>
<dbReference type="InterPro" id="IPR027054">
    <property type="entry name" value="ALG2"/>
</dbReference>
<keyword evidence="1 2" id="KW-0328">Glycosyltransferase</keyword>
<dbReference type="Pfam" id="PF00534">
    <property type="entry name" value="Glycos_transf_1"/>
    <property type="match status" value="1"/>
</dbReference>
<reference evidence="4" key="1">
    <citation type="submission" date="2020-08" db="EMBL/GenBank/DDBJ databases">
        <title>Genome sequencing and assembly of the red palm weevil Rhynchophorus ferrugineus.</title>
        <authorList>
            <person name="Dias G.B."/>
            <person name="Bergman C.M."/>
            <person name="Manee M."/>
        </authorList>
    </citation>
    <scope>NUCLEOTIDE SEQUENCE</scope>
    <source>
        <strain evidence="4">AA-2017</strain>
        <tissue evidence="4">Whole larva</tissue>
    </source>
</reference>
<dbReference type="GO" id="GO:0004378">
    <property type="term" value="F:GDP-Man:Man(1)GlcNAc(2)-PP-Dol alpha-1,3-mannosyltransferase activity"/>
    <property type="evidence" value="ECO:0007669"/>
    <property type="project" value="UniProtKB-UniRule"/>
</dbReference>
<comment type="function">
    <text evidence="2">Mannosylates Man(2)GlcNAc(2)-dolichol diphosphate and Man(1)GlcNAc(2)-dolichol diphosphate to form Man(3)GlcNAc(2)-dolichol diphosphate.</text>
</comment>
<dbReference type="Proteomes" id="UP000625711">
    <property type="component" value="Unassembled WGS sequence"/>
</dbReference>
<dbReference type="EMBL" id="JAACXV010014563">
    <property type="protein sequence ID" value="KAF7266112.1"/>
    <property type="molecule type" value="Genomic_DNA"/>
</dbReference>
<organism evidence="4 5">
    <name type="scientific">Rhynchophorus ferrugineus</name>
    <name type="common">Red palm weevil</name>
    <name type="synonym">Curculio ferrugineus</name>
    <dbReference type="NCBI Taxonomy" id="354439"/>
    <lineage>
        <taxon>Eukaryota</taxon>
        <taxon>Metazoa</taxon>
        <taxon>Ecdysozoa</taxon>
        <taxon>Arthropoda</taxon>
        <taxon>Hexapoda</taxon>
        <taxon>Insecta</taxon>
        <taxon>Pterygota</taxon>
        <taxon>Neoptera</taxon>
        <taxon>Endopterygota</taxon>
        <taxon>Coleoptera</taxon>
        <taxon>Polyphaga</taxon>
        <taxon>Cucujiformia</taxon>
        <taxon>Curculionidae</taxon>
        <taxon>Dryophthorinae</taxon>
        <taxon>Rhynchophorus</taxon>
    </lineage>
</organism>
<dbReference type="UniPathway" id="UPA00378"/>
<dbReference type="EC" id="2.4.1.257" evidence="2"/>
<accession>A0A834I367</accession>
<dbReference type="GO" id="GO:0102704">
    <property type="term" value="F:GDP-Man:Man(2)GlcNAc(2)-PP-Dol alpha-1,6-mannosyltransferase activity"/>
    <property type="evidence" value="ECO:0007669"/>
    <property type="project" value="UniProtKB-UniRule"/>
</dbReference>
<evidence type="ECO:0000313" key="5">
    <source>
        <dbReference type="Proteomes" id="UP000625711"/>
    </source>
</evidence>
<dbReference type="OrthoDB" id="448893at2759"/>
<keyword evidence="5" id="KW-1185">Reference proteome</keyword>
<name>A0A834I367_RHYFE</name>
<dbReference type="AlphaFoldDB" id="A0A834I367"/>
<sequence length="429" mass="48826">MEPTSNEVVQLPRRPTETAREHVVILHEKLAKRKSDRYILNLALAYHHLGYKVTVITTQYNKGESLEDLEYSEKIDVKFSAWWIPRTIFGMLRGCMSNLKAAWMAFRISFNPPKRKPALVVLDINLIALGILHLFTSYKLFYVALLEPLREDPELCEHSLYYPSLLEAKWIKLADTIIAESDGFAEIFKQSFPALVQEPVVLYPSVDIGLWNKPAIRIQRIIPDLLENTTVFLTVGKFKRSANFKLALDAFEILLQLIDDRDATKRFQLVIAGNCKTLDEKLYYNQLVAATKDRMCASQVTILKQLPTVHEKTLIMESAVMIHPSRSDVHGDFILKSMSLGKPIVAVGKSIASKLLQNKISGIITEPDPNAIAQVLRKLMSSSHLLPFMGQIANESFQKNFSFNNFCERLRILSGKYSTESINRSRKTI</sequence>
<comment type="catalytic activity">
    <reaction evidence="2">
        <text>an alpha-D-Man-(1-&gt;3)-beta-D-Man-(1-&gt;4)-beta-D-GlcNAc-(1-&gt;4)-alpha-D-GlcNAc-diphospho-di-trans,poly-cis-dolichol + GDP-alpha-D-mannose = an alpha-D-Man-(1-&gt;3)-[alpha-D-Man-(1-&gt;6)]-beta-D-Man-(1-&gt;4)-beta-D-GlcNAc-(1-&gt;4)-alpha-D-GlcNAc-diphospho-di-trans,poly-cis-dolichol + GDP + H(+)</text>
        <dbReference type="Rhea" id="RHEA:29519"/>
        <dbReference type="Rhea" id="RHEA-COMP:19513"/>
        <dbReference type="Rhea" id="RHEA-COMP:19515"/>
        <dbReference type="ChEBI" id="CHEBI:15378"/>
        <dbReference type="ChEBI" id="CHEBI:57527"/>
        <dbReference type="ChEBI" id="CHEBI:58189"/>
        <dbReference type="ChEBI" id="CHEBI:132510"/>
        <dbReference type="ChEBI" id="CHEBI:132511"/>
        <dbReference type="EC" id="2.4.1.257"/>
    </reaction>
    <physiologicalReaction direction="left-to-right" evidence="2">
        <dbReference type="Rhea" id="RHEA:29520"/>
    </physiologicalReaction>
</comment>
<evidence type="ECO:0000256" key="1">
    <source>
        <dbReference type="ARBA" id="ARBA00022676"/>
    </source>
</evidence>
<gene>
    <name evidence="4" type="ORF">GWI33_020537</name>
</gene>
<evidence type="ECO:0000256" key="2">
    <source>
        <dbReference type="RuleBase" id="RU367136"/>
    </source>
</evidence>
<dbReference type="Gene3D" id="3.40.50.2000">
    <property type="entry name" value="Glycogen Phosphorylase B"/>
    <property type="match status" value="2"/>
</dbReference>
<comment type="catalytic activity">
    <reaction evidence="2">
        <text>a beta-D-Man-(1-&gt;4)-beta-D-GlcNAc-(1-&gt;4)-alpha-D-GlcNAc-diphospho-di-trans,poly-cis-dolichol + GDP-alpha-D-mannose = an alpha-D-Man-(1-&gt;3)-beta-D-Man-(1-&gt;4)-beta-D-GlcNAc-(1-&gt;4)-alpha-D-GlcNAc-diphospho-di-trans,poly-cis-dolichol + GDP + H(+)</text>
        <dbReference type="Rhea" id="RHEA:29515"/>
        <dbReference type="Rhea" id="RHEA-COMP:19511"/>
        <dbReference type="Rhea" id="RHEA-COMP:19513"/>
        <dbReference type="ChEBI" id="CHEBI:15378"/>
        <dbReference type="ChEBI" id="CHEBI:57527"/>
        <dbReference type="ChEBI" id="CHEBI:58189"/>
        <dbReference type="ChEBI" id="CHEBI:58472"/>
        <dbReference type="ChEBI" id="CHEBI:132510"/>
        <dbReference type="EC" id="2.4.1.132"/>
    </reaction>
    <physiologicalReaction direction="left-to-right" evidence="2">
        <dbReference type="Rhea" id="RHEA:29516"/>
    </physiologicalReaction>
</comment>
<evidence type="ECO:0000313" key="4">
    <source>
        <dbReference type="EMBL" id="KAF7266112.1"/>
    </source>
</evidence>
<feature type="domain" description="Glycosyl transferase family 1" evidence="3">
    <location>
        <begin position="225"/>
        <end position="385"/>
    </location>
</feature>
<comment type="subcellular location">
    <subcellularLocation>
        <location evidence="2">Endoplasmic reticulum membrane</location>
        <topology evidence="2">Single-pass membrane protein</topology>
    </subcellularLocation>
</comment>
<comment type="similarity">
    <text evidence="2">Belongs to the glycosyltransferase group 1 family.</text>
</comment>
<proteinExistence type="inferred from homology"/>
<comment type="pathway">
    <text evidence="2">Protein modification; protein glycosylation.</text>
</comment>
<dbReference type="GO" id="GO:0005789">
    <property type="term" value="C:endoplasmic reticulum membrane"/>
    <property type="evidence" value="ECO:0007669"/>
    <property type="project" value="UniProtKB-SubCell"/>
</dbReference>
<keyword evidence="2" id="KW-0808">Transferase</keyword>
<protein>
    <recommendedName>
        <fullName evidence="2">Alpha-1,3/1,6-mannosyltransferase ALG2</fullName>
        <ecNumber evidence="2">2.4.1.132</ecNumber>
        <ecNumber evidence="2">2.4.1.257</ecNumber>
    </recommendedName>
    <alternativeName>
        <fullName evidence="2">GDP-Man:Man(1)GlcNAc(2)-PP-Dol alpha-1,3-mannosyltransferase</fullName>
    </alternativeName>
</protein>
<evidence type="ECO:0000259" key="3">
    <source>
        <dbReference type="Pfam" id="PF00534"/>
    </source>
</evidence>